<dbReference type="InterPro" id="IPR040815">
    <property type="entry name" value="Nas2_N"/>
</dbReference>
<feature type="coiled-coil region" evidence="3">
    <location>
        <begin position="3"/>
        <end position="30"/>
    </location>
</feature>
<dbReference type="InterPro" id="IPR036034">
    <property type="entry name" value="PDZ_sf"/>
</dbReference>
<evidence type="ECO:0000256" key="1">
    <source>
        <dbReference type="ARBA" id="ARBA00005256"/>
    </source>
</evidence>
<comment type="similarity">
    <text evidence="1">Belongs to the proteasome subunit p27 family.</text>
</comment>
<dbReference type="PANTHER" id="PTHR12651:SF1">
    <property type="entry name" value="26S PROTEASOME NON-ATPASE REGULATORY SUBUNIT 9"/>
    <property type="match status" value="1"/>
</dbReference>
<dbReference type="InterPro" id="IPR035269">
    <property type="entry name" value="PSMD9"/>
</dbReference>
<evidence type="ECO:0000259" key="5">
    <source>
        <dbReference type="Pfam" id="PF18265"/>
    </source>
</evidence>
<dbReference type="AlphaFoldDB" id="A0A9P0DJA3"/>
<name>A0A9P0DJA3_PHYSR</name>
<dbReference type="Gene3D" id="2.30.42.10">
    <property type="match status" value="1"/>
</dbReference>
<proteinExistence type="inferred from homology"/>
<dbReference type="Pfam" id="PF18265">
    <property type="entry name" value="Nas2_N"/>
    <property type="match status" value="1"/>
</dbReference>
<dbReference type="SUPFAM" id="SSF50156">
    <property type="entry name" value="PDZ domain-like"/>
    <property type="match status" value="1"/>
</dbReference>
<organism evidence="6 7">
    <name type="scientific">Phyllotreta striolata</name>
    <name type="common">Striped flea beetle</name>
    <name type="synonym">Crioceris striolata</name>
    <dbReference type="NCBI Taxonomy" id="444603"/>
    <lineage>
        <taxon>Eukaryota</taxon>
        <taxon>Metazoa</taxon>
        <taxon>Ecdysozoa</taxon>
        <taxon>Arthropoda</taxon>
        <taxon>Hexapoda</taxon>
        <taxon>Insecta</taxon>
        <taxon>Pterygota</taxon>
        <taxon>Neoptera</taxon>
        <taxon>Endopterygota</taxon>
        <taxon>Coleoptera</taxon>
        <taxon>Polyphaga</taxon>
        <taxon>Cucujiformia</taxon>
        <taxon>Chrysomeloidea</taxon>
        <taxon>Chrysomelidae</taxon>
        <taxon>Galerucinae</taxon>
        <taxon>Alticini</taxon>
        <taxon>Phyllotreta</taxon>
    </lineage>
</organism>
<dbReference type="GO" id="GO:0070682">
    <property type="term" value="P:proteasome regulatory particle assembly"/>
    <property type="evidence" value="ECO:0007669"/>
    <property type="project" value="InterPro"/>
</dbReference>
<dbReference type="Gene3D" id="6.10.140.1710">
    <property type="match status" value="1"/>
</dbReference>
<evidence type="ECO:0000256" key="2">
    <source>
        <dbReference type="ARBA" id="ARBA00023186"/>
    </source>
</evidence>
<dbReference type="Proteomes" id="UP001153712">
    <property type="component" value="Chromosome 12"/>
</dbReference>
<sequence length="201" mass="22593">MNREDVRNTVLELMGQKEKIENQIKELNTILAQNGVGMKDPLVDSEGFPSNKIDVYQVRHARHRIICLQNDHKKIMKDIENGLQGYYGTTSLEPACERPTPMDTAQAETITYTAPFAKITFVSDNSPAYYAGFEANDELVEFGSVNSTNFKNITDIATVVQHSEGNQLNVRLKRGSRTFVVQLVPRKWMGRGLLGCNIISL</sequence>
<dbReference type="GO" id="GO:0005737">
    <property type="term" value="C:cytoplasm"/>
    <property type="evidence" value="ECO:0007669"/>
    <property type="project" value="TreeGrafter"/>
</dbReference>
<protein>
    <recommendedName>
        <fullName evidence="8">26S proteasome non-ATPase regulatory subunit 9</fullName>
    </recommendedName>
</protein>
<accession>A0A9P0DJA3</accession>
<reference evidence="6" key="1">
    <citation type="submission" date="2022-01" db="EMBL/GenBank/DDBJ databases">
        <authorList>
            <person name="King R."/>
        </authorList>
    </citation>
    <scope>NUCLEOTIDE SEQUENCE</scope>
</reference>
<dbReference type="EMBL" id="OU900105">
    <property type="protein sequence ID" value="CAH1161491.1"/>
    <property type="molecule type" value="Genomic_DNA"/>
</dbReference>
<evidence type="ECO:0008006" key="8">
    <source>
        <dbReference type="Google" id="ProtNLM"/>
    </source>
</evidence>
<feature type="domain" description="PDZ" evidence="4">
    <location>
        <begin position="121"/>
        <end position="174"/>
    </location>
</feature>
<dbReference type="OrthoDB" id="72325at2759"/>
<feature type="domain" description="Nas2 N-terminal" evidence="5">
    <location>
        <begin position="11"/>
        <end position="87"/>
    </location>
</feature>
<keyword evidence="7" id="KW-1185">Reference proteome</keyword>
<dbReference type="Pfam" id="PF17820">
    <property type="entry name" value="PDZ_6"/>
    <property type="match status" value="1"/>
</dbReference>
<evidence type="ECO:0000313" key="7">
    <source>
        <dbReference type="Proteomes" id="UP001153712"/>
    </source>
</evidence>
<evidence type="ECO:0000259" key="4">
    <source>
        <dbReference type="Pfam" id="PF17820"/>
    </source>
</evidence>
<dbReference type="PANTHER" id="PTHR12651">
    <property type="entry name" value="26S PROTEASOME NON-ATPASE REGULATORY SUBUNIT 9"/>
    <property type="match status" value="1"/>
</dbReference>
<keyword evidence="3" id="KW-0175">Coiled coil</keyword>
<gene>
    <name evidence="6" type="ORF">PHYEVI_LOCUS3130</name>
</gene>
<keyword evidence="2" id="KW-0143">Chaperone</keyword>
<evidence type="ECO:0000313" key="6">
    <source>
        <dbReference type="EMBL" id="CAH1161491.1"/>
    </source>
</evidence>
<evidence type="ECO:0000256" key="3">
    <source>
        <dbReference type="SAM" id="Coils"/>
    </source>
</evidence>
<dbReference type="FunFam" id="2.30.42.10:FF:000107">
    <property type="entry name" value="26S proteasome non-ATPase regulatory subunit 9"/>
    <property type="match status" value="1"/>
</dbReference>
<dbReference type="InterPro" id="IPR041489">
    <property type="entry name" value="PDZ_6"/>
</dbReference>
<dbReference type="GO" id="GO:0005634">
    <property type="term" value="C:nucleus"/>
    <property type="evidence" value="ECO:0007669"/>
    <property type="project" value="TreeGrafter"/>
</dbReference>